<feature type="transmembrane region" description="Helical" evidence="2">
    <location>
        <begin position="78"/>
        <end position="98"/>
    </location>
</feature>
<reference evidence="6" key="1">
    <citation type="submission" date="2021-02" db="EMBL/GenBank/DDBJ databases">
        <authorList>
            <person name="Nowell W R."/>
        </authorList>
    </citation>
    <scope>NUCLEOTIDE SEQUENCE</scope>
</reference>
<evidence type="ECO:0000313" key="6">
    <source>
        <dbReference type="EMBL" id="CAF4170334.1"/>
    </source>
</evidence>
<proteinExistence type="predicted"/>
<keyword evidence="2" id="KW-0472">Membrane</keyword>
<protein>
    <submittedName>
        <fullName evidence="6">Uncharacterized protein</fullName>
    </submittedName>
</protein>
<feature type="compositionally biased region" description="Polar residues" evidence="1">
    <location>
        <begin position="132"/>
        <end position="155"/>
    </location>
</feature>
<sequence>MNDATAQCYGWIINKQSTKSVLNQLGECTGIFGLFTTLVAILTYLGKSKLTIAISVTLFAICGAGFVLSIIFKLAYSLLNYAVLGLGILLGAYGMRLHGSLGELEKKRNSGKTLENMLVADGPSPGEPMSKPLTTIAASPSHGTILPRTSQVTPE</sequence>
<evidence type="ECO:0000313" key="3">
    <source>
        <dbReference type="EMBL" id="CAF1035773.1"/>
    </source>
</evidence>
<keyword evidence="2" id="KW-0812">Transmembrane</keyword>
<gene>
    <name evidence="3" type="ORF">IZO911_LOCUS19511</name>
    <name evidence="5" type="ORF">KXQ929_LOCUS27506</name>
    <name evidence="6" type="ORF">OKA104_LOCUS39299</name>
    <name evidence="4" type="ORF">VCS650_LOCUS30180</name>
</gene>
<dbReference type="EMBL" id="CAJOAY010007625">
    <property type="protein sequence ID" value="CAF4170334.1"/>
    <property type="molecule type" value="Genomic_DNA"/>
</dbReference>
<evidence type="ECO:0000256" key="1">
    <source>
        <dbReference type="SAM" id="MobiDB-lite"/>
    </source>
</evidence>
<dbReference type="AlphaFoldDB" id="A0A819Z8Z1"/>
<dbReference type="Proteomes" id="UP000663868">
    <property type="component" value="Unassembled WGS sequence"/>
</dbReference>
<dbReference type="Proteomes" id="UP000663881">
    <property type="component" value="Unassembled WGS sequence"/>
</dbReference>
<evidence type="ECO:0000313" key="5">
    <source>
        <dbReference type="EMBL" id="CAF3983912.1"/>
    </source>
</evidence>
<comment type="caution">
    <text evidence="6">The sequence shown here is derived from an EMBL/GenBank/DDBJ whole genome shotgun (WGS) entry which is preliminary data.</text>
</comment>
<evidence type="ECO:0000256" key="2">
    <source>
        <dbReference type="SAM" id="Phobius"/>
    </source>
</evidence>
<organism evidence="6 7">
    <name type="scientific">Adineta steineri</name>
    <dbReference type="NCBI Taxonomy" id="433720"/>
    <lineage>
        <taxon>Eukaryota</taxon>
        <taxon>Metazoa</taxon>
        <taxon>Spiralia</taxon>
        <taxon>Gnathifera</taxon>
        <taxon>Rotifera</taxon>
        <taxon>Eurotatoria</taxon>
        <taxon>Bdelloidea</taxon>
        <taxon>Adinetida</taxon>
        <taxon>Adinetidae</taxon>
        <taxon>Adineta</taxon>
    </lineage>
</organism>
<dbReference type="EMBL" id="CAJOBB010002613">
    <property type="protein sequence ID" value="CAF3983912.1"/>
    <property type="molecule type" value="Genomic_DNA"/>
</dbReference>
<name>A0A819Z8Z1_9BILA</name>
<evidence type="ECO:0000313" key="4">
    <source>
        <dbReference type="EMBL" id="CAF1285025.1"/>
    </source>
</evidence>
<accession>A0A819Z8Z1</accession>
<keyword evidence="2" id="KW-1133">Transmembrane helix</keyword>
<feature type="transmembrane region" description="Helical" evidence="2">
    <location>
        <begin position="52"/>
        <end position="72"/>
    </location>
</feature>
<feature type="transmembrane region" description="Helical" evidence="2">
    <location>
        <begin position="24"/>
        <end position="45"/>
    </location>
</feature>
<dbReference type="Proteomes" id="UP000663891">
    <property type="component" value="Unassembled WGS sequence"/>
</dbReference>
<dbReference type="EMBL" id="CAJNOE010000195">
    <property type="protein sequence ID" value="CAF1035773.1"/>
    <property type="molecule type" value="Genomic_DNA"/>
</dbReference>
<dbReference type="OrthoDB" id="10044696at2759"/>
<feature type="region of interest" description="Disordered" evidence="1">
    <location>
        <begin position="119"/>
        <end position="155"/>
    </location>
</feature>
<dbReference type="Proteomes" id="UP000663860">
    <property type="component" value="Unassembled WGS sequence"/>
</dbReference>
<dbReference type="EMBL" id="CAJNON010000484">
    <property type="protein sequence ID" value="CAF1285025.1"/>
    <property type="molecule type" value="Genomic_DNA"/>
</dbReference>
<evidence type="ECO:0000313" key="7">
    <source>
        <dbReference type="Proteomes" id="UP000663881"/>
    </source>
</evidence>